<dbReference type="PANTHER" id="PTHR47691">
    <property type="entry name" value="REGULATOR-RELATED"/>
    <property type="match status" value="1"/>
</dbReference>
<dbReference type="Proteomes" id="UP000246661">
    <property type="component" value="Unassembled WGS sequence"/>
</dbReference>
<name>A0A317QKJ3_9ACTN</name>
<comment type="caution">
    <text evidence="4">The sequence shown here is derived from an EMBL/GenBank/DDBJ whole genome shotgun (WGS) entry which is preliminary data.</text>
</comment>
<dbReference type="Pfam" id="PF25872">
    <property type="entry name" value="HTH_77"/>
    <property type="match status" value="1"/>
</dbReference>
<evidence type="ECO:0000259" key="2">
    <source>
        <dbReference type="Pfam" id="PF13401"/>
    </source>
</evidence>
<dbReference type="SUPFAM" id="SSF52540">
    <property type="entry name" value="P-loop containing nucleoside triphosphate hydrolases"/>
    <property type="match status" value="1"/>
</dbReference>
<evidence type="ECO:0000259" key="1">
    <source>
        <dbReference type="Pfam" id="PF13271"/>
    </source>
</evidence>
<dbReference type="InterPro" id="IPR049945">
    <property type="entry name" value="AAA_22"/>
</dbReference>
<accession>A0A317QKJ3</accession>
<evidence type="ECO:0000259" key="3">
    <source>
        <dbReference type="Pfam" id="PF25872"/>
    </source>
</evidence>
<dbReference type="InterPro" id="IPR025139">
    <property type="entry name" value="DUF4062"/>
</dbReference>
<proteinExistence type="predicted"/>
<dbReference type="RefSeq" id="WP_170149222.1">
    <property type="nucleotide sequence ID" value="NZ_QGTX01000001.1"/>
</dbReference>
<evidence type="ECO:0000313" key="4">
    <source>
        <dbReference type="EMBL" id="PWW23892.1"/>
    </source>
</evidence>
<feature type="domain" description="Winged helix-turn-helix" evidence="3">
    <location>
        <begin position="433"/>
        <end position="508"/>
    </location>
</feature>
<evidence type="ECO:0000313" key="5">
    <source>
        <dbReference type="Proteomes" id="UP000246661"/>
    </source>
</evidence>
<protein>
    <submittedName>
        <fullName evidence="4">Putative ATPase</fullName>
    </submittedName>
</protein>
<reference evidence="5" key="1">
    <citation type="submission" date="2018-05" db="EMBL/GenBank/DDBJ databases">
        <authorList>
            <person name="Klenk H.-P."/>
            <person name="Huntemann M."/>
            <person name="Clum A."/>
            <person name="Pillay M."/>
            <person name="Palaniappan K."/>
            <person name="Varghese N."/>
            <person name="Mikhailova N."/>
            <person name="Stamatis D."/>
            <person name="Reddy T."/>
            <person name="Daum C."/>
            <person name="Shapiro N."/>
            <person name="Ivanova N."/>
            <person name="Kyrpides N."/>
            <person name="Woyke T."/>
        </authorList>
    </citation>
    <scope>NUCLEOTIDE SEQUENCE [LARGE SCALE GENOMIC DNA]</scope>
    <source>
        <strain evidence="5">DSM 45417</strain>
    </source>
</reference>
<dbReference type="Pfam" id="PF13401">
    <property type="entry name" value="AAA_22"/>
    <property type="match status" value="1"/>
</dbReference>
<dbReference type="InterPro" id="IPR058852">
    <property type="entry name" value="HTH_77"/>
</dbReference>
<dbReference type="Gene3D" id="3.40.50.300">
    <property type="entry name" value="P-loop containing nucleotide triphosphate hydrolases"/>
    <property type="match status" value="1"/>
</dbReference>
<keyword evidence="5" id="KW-1185">Reference proteome</keyword>
<organism evidence="4 5">
    <name type="scientific">Geodermatophilus normandii</name>
    <dbReference type="NCBI Taxonomy" id="1137989"/>
    <lineage>
        <taxon>Bacteria</taxon>
        <taxon>Bacillati</taxon>
        <taxon>Actinomycetota</taxon>
        <taxon>Actinomycetes</taxon>
        <taxon>Geodermatophilales</taxon>
        <taxon>Geodermatophilaceae</taxon>
        <taxon>Geodermatophilus</taxon>
    </lineage>
</organism>
<feature type="domain" description="ORC1/DEAH AAA+ ATPase" evidence="2">
    <location>
        <begin position="200"/>
        <end position="287"/>
    </location>
</feature>
<dbReference type="Gene3D" id="1.25.40.10">
    <property type="entry name" value="Tetratricopeptide repeat domain"/>
    <property type="match status" value="1"/>
</dbReference>
<gene>
    <name evidence="4" type="ORF">JD79_03069</name>
</gene>
<dbReference type="Pfam" id="PF13271">
    <property type="entry name" value="DUF4062"/>
    <property type="match status" value="1"/>
</dbReference>
<feature type="domain" description="DUF4062" evidence="1">
    <location>
        <begin position="17"/>
        <end position="96"/>
    </location>
</feature>
<dbReference type="GO" id="GO:0016887">
    <property type="term" value="F:ATP hydrolysis activity"/>
    <property type="evidence" value="ECO:0007669"/>
    <property type="project" value="InterPro"/>
</dbReference>
<dbReference type="PANTHER" id="PTHR47691:SF3">
    <property type="entry name" value="HTH-TYPE TRANSCRIPTIONAL REGULATOR RV0890C-RELATED"/>
    <property type="match status" value="1"/>
</dbReference>
<dbReference type="EMBL" id="QGTX01000001">
    <property type="protein sequence ID" value="PWW23892.1"/>
    <property type="molecule type" value="Genomic_DNA"/>
</dbReference>
<dbReference type="PRINTS" id="PR00364">
    <property type="entry name" value="DISEASERSIST"/>
</dbReference>
<dbReference type="InterPro" id="IPR027417">
    <property type="entry name" value="P-loop_NTPase"/>
</dbReference>
<dbReference type="InterPro" id="IPR011990">
    <property type="entry name" value="TPR-like_helical_dom_sf"/>
</dbReference>
<sequence>MTAPATEAIATPDRRLRVFVSSTLEELAAERRAVRDAVARLRLTPVMFELGARPHPPRDLYRAYLAQSEVFVGIYGDRYGWVGPDMTVSGLEDEIDLSAGMPRLLYVRTPAPDRDPRLARLLERVQAEGGVSTTPYRDPAELAERVADDLAVLLSERFARPAAAPPGLAAGWLPTPPTPMVDRTAELATVTGLLGDPAVQLVVLTGPGGIGKTRLALAAAAAVAPGRDGTWFVDLAGVRDPADVPAAVAEAVGVSSEGSRPVLEQIADRLAGRSALVVVDNLEQVAAAAPDLAVLLARCPRTQLLVTSRTVLRLRGEHDVPIEPLGTPAAGADGAAEAPAVQLFVARAQQADPAFRLTAATAGPVAEVVRRLDGLPLAVELAAARVRTLPPRLLLARLDRALGGALDMGDPDVDVPDRQRTLRTTIAWSHDLLDERGRALLARLSVCADGCTLDTAEAVGADGGDLDVLETLSSLVGHSLVSPTDTGDGEPRFRMLELVRAFAAERLRERGEEEATRTRWAQHLAGLGAEAGAGLAGPAARLWRARLDAETADLRAALRWAVATDRAELAVRLTAPLVRWWWAHGLLPEMADLAERTAELPSAAALPPDLAGRLAWARASLRIARGSPALAVPLLDGVVEDARRRDDAWLLGHGLGARAMTLTPGDPDVATLLDEGLAHLRRSGDGWSAAFSGMLRTAVALAGGDLEAAERVAGEARDLALAAADDQLAALLTDSLALAALLAGDLPRARARLEEAAARHRRTRDLEGVASCLEALAALALAEGRDAAAARFAGAADAARAGLGVARWSPQQALADRLREALRAAMGEEEERRARAAGAALGPWAALDEALA</sequence>
<dbReference type="AlphaFoldDB" id="A0A317QKJ3"/>